<reference evidence="1" key="1">
    <citation type="submission" date="2019-05" db="EMBL/GenBank/DDBJ databases">
        <title>Metatranscriptomic reconstruction reveals RNA viruses with the potential to shape carbon cycling in soil.</title>
        <authorList>
            <person name="Starr E.P."/>
            <person name="Nuccio E."/>
            <person name="Pett-Ridge J."/>
            <person name="Banfield J.F."/>
            <person name="Firestone M.K."/>
        </authorList>
    </citation>
    <scope>NUCLEOTIDE SEQUENCE</scope>
    <source>
        <strain evidence="1">H4_Bulk_46_scaffold_686</strain>
    </source>
</reference>
<sequence>MNNNLTVSTLSFNLSYSDKSGSLRTEVSRGVNLPETMQVKHQAFTDSLTGLPGTQSAVIFEYHKALADGRIAPVARATLKVQSLRDANVTSADVLAVVERIVNTIQEDDTGLDLADEIFVNKEQ</sequence>
<organism evidence="1">
    <name type="scientific">Leviviridae sp</name>
    <dbReference type="NCBI Taxonomy" id="2027243"/>
    <lineage>
        <taxon>Viruses</taxon>
        <taxon>Riboviria</taxon>
        <taxon>Orthornavirae</taxon>
        <taxon>Lenarviricota</taxon>
        <taxon>Leviviricetes</taxon>
        <taxon>Norzivirales</taxon>
        <taxon>Fiersviridae</taxon>
    </lineage>
</organism>
<gene>
    <name evidence="1" type="ORF">H4Bulk46686_000002</name>
</gene>
<protein>
    <submittedName>
        <fullName evidence="1">Uncharacterized protein</fullName>
    </submittedName>
</protein>
<name>A0A514D2V9_9VIRU</name>
<accession>A0A514D2V9</accession>
<dbReference type="EMBL" id="MN033749">
    <property type="protein sequence ID" value="QDH87961.1"/>
    <property type="molecule type" value="Genomic_RNA"/>
</dbReference>
<proteinExistence type="predicted"/>
<evidence type="ECO:0000313" key="1">
    <source>
        <dbReference type="EMBL" id="QDH87961.1"/>
    </source>
</evidence>